<evidence type="ECO:0000313" key="1">
    <source>
        <dbReference type="EMBL" id="MBC9981787.1"/>
    </source>
</evidence>
<dbReference type="EMBL" id="JAATTO010000041">
    <property type="protein sequence ID" value="MBC9981787.1"/>
    <property type="molecule type" value="Genomic_DNA"/>
</dbReference>
<dbReference type="RefSeq" id="WP_188104451.1">
    <property type="nucleotide sequence ID" value="NZ_JAANIH010000039.1"/>
</dbReference>
<evidence type="ECO:0000313" key="2">
    <source>
        <dbReference type="Proteomes" id="UP000639516"/>
    </source>
</evidence>
<dbReference type="Proteomes" id="UP000639516">
    <property type="component" value="Unassembled WGS sequence"/>
</dbReference>
<accession>A0ABR7UD04</accession>
<reference evidence="1 2" key="1">
    <citation type="journal article" date="2020" name="Arch. Microbiol.">
        <title>Bradyrhizobium campsiandrae sp. nov., a nitrogen-fixing bacterial strain isolated from a native leguminous tree from the Amazon adapted to flooded conditions.</title>
        <authorList>
            <person name="Cabral Michel D."/>
            <person name="Martins da Costa E."/>
            <person name="Azarias Guimaraes A."/>
            <person name="Soares de Carvalho T."/>
            <person name="Santos de Castro Caputo P."/>
            <person name="Willems A."/>
            <person name="de Souza Moreira F.M."/>
        </authorList>
    </citation>
    <scope>NUCLEOTIDE SEQUENCE [LARGE SCALE GENOMIC DNA]</scope>
    <source>
        <strain evidence="2">INPA 384B</strain>
    </source>
</reference>
<name>A0ABR7UD04_9BRAD</name>
<keyword evidence="2" id="KW-1185">Reference proteome</keyword>
<proteinExistence type="predicted"/>
<comment type="caution">
    <text evidence="1">The sequence shown here is derived from an EMBL/GenBank/DDBJ whole genome shotgun (WGS) entry which is preliminary data.</text>
</comment>
<sequence length="72" mass="8151">MAASLPARVSYYLEATLLSKPSDIFAMSDFYSDLTTWRAECSATRLCRFDINARFYQQGVDITIMSRGAVEK</sequence>
<protein>
    <submittedName>
        <fullName evidence="1">Uncharacterized protein</fullName>
    </submittedName>
</protein>
<gene>
    <name evidence="1" type="ORF">HA482_26615</name>
</gene>
<organism evidence="1 2">
    <name type="scientific">Bradyrhizobium campsiandrae</name>
    <dbReference type="NCBI Taxonomy" id="1729892"/>
    <lineage>
        <taxon>Bacteria</taxon>
        <taxon>Pseudomonadati</taxon>
        <taxon>Pseudomonadota</taxon>
        <taxon>Alphaproteobacteria</taxon>
        <taxon>Hyphomicrobiales</taxon>
        <taxon>Nitrobacteraceae</taxon>
        <taxon>Bradyrhizobium</taxon>
    </lineage>
</organism>